<sequence length="139" mass="15704">MGENQVPSLAFSTGARSKSEIREMRLRRGCTGIPGSDSAEDLQERSGNVCQRGTQAHALVCRLRRRPRAEACWRAFNRRLSGEEGPLRRVCQFPWCKFSHHGRFELPTGHHGMQTREEMHSWLSRASPHGPAFPPAPKS</sequence>
<gene>
    <name evidence="1" type="ORF">HJG63_010388</name>
</gene>
<dbReference type="AlphaFoldDB" id="A0A7J8JI63"/>
<evidence type="ECO:0000313" key="2">
    <source>
        <dbReference type="Proteomes" id="UP000593571"/>
    </source>
</evidence>
<accession>A0A7J8JI63</accession>
<protein>
    <submittedName>
        <fullName evidence="1">Uncharacterized protein</fullName>
    </submittedName>
</protein>
<organism evidence="1 2">
    <name type="scientific">Rousettus aegyptiacus</name>
    <name type="common">Egyptian fruit bat</name>
    <name type="synonym">Pteropus aegyptiacus</name>
    <dbReference type="NCBI Taxonomy" id="9407"/>
    <lineage>
        <taxon>Eukaryota</taxon>
        <taxon>Metazoa</taxon>
        <taxon>Chordata</taxon>
        <taxon>Craniata</taxon>
        <taxon>Vertebrata</taxon>
        <taxon>Euteleostomi</taxon>
        <taxon>Mammalia</taxon>
        <taxon>Eutheria</taxon>
        <taxon>Laurasiatheria</taxon>
        <taxon>Chiroptera</taxon>
        <taxon>Yinpterochiroptera</taxon>
        <taxon>Pteropodoidea</taxon>
        <taxon>Pteropodidae</taxon>
        <taxon>Rousettinae</taxon>
        <taxon>Rousettus</taxon>
    </lineage>
</organism>
<comment type="caution">
    <text evidence="1">The sequence shown here is derived from an EMBL/GenBank/DDBJ whole genome shotgun (WGS) entry which is preliminary data.</text>
</comment>
<evidence type="ECO:0000313" key="1">
    <source>
        <dbReference type="EMBL" id="KAF6496160.1"/>
    </source>
</evidence>
<proteinExistence type="predicted"/>
<dbReference type="Proteomes" id="UP000593571">
    <property type="component" value="Unassembled WGS sequence"/>
</dbReference>
<name>A0A7J8JI63_ROUAE</name>
<keyword evidence="2" id="KW-1185">Reference proteome</keyword>
<reference evidence="1 2" key="1">
    <citation type="journal article" date="2020" name="Nature">
        <title>Six reference-quality genomes reveal evolution of bat adaptations.</title>
        <authorList>
            <person name="Jebb D."/>
            <person name="Huang Z."/>
            <person name="Pippel M."/>
            <person name="Hughes G.M."/>
            <person name="Lavrichenko K."/>
            <person name="Devanna P."/>
            <person name="Winkler S."/>
            <person name="Jermiin L.S."/>
            <person name="Skirmuntt E.C."/>
            <person name="Katzourakis A."/>
            <person name="Burkitt-Gray L."/>
            <person name="Ray D.A."/>
            <person name="Sullivan K.A.M."/>
            <person name="Roscito J.G."/>
            <person name="Kirilenko B.M."/>
            <person name="Davalos L.M."/>
            <person name="Corthals A.P."/>
            <person name="Power M.L."/>
            <person name="Jones G."/>
            <person name="Ransome R.D."/>
            <person name="Dechmann D.K.N."/>
            <person name="Locatelli A.G."/>
            <person name="Puechmaille S.J."/>
            <person name="Fedrigo O."/>
            <person name="Jarvis E.D."/>
            <person name="Hiller M."/>
            <person name="Vernes S.C."/>
            <person name="Myers E.W."/>
            <person name="Teeling E.C."/>
        </authorList>
    </citation>
    <scope>NUCLEOTIDE SEQUENCE [LARGE SCALE GENOMIC DNA]</scope>
    <source>
        <strain evidence="1">MRouAeg1</strain>
        <tissue evidence="1">Muscle</tissue>
    </source>
</reference>
<dbReference type="EMBL" id="JACASE010000002">
    <property type="protein sequence ID" value="KAF6496160.1"/>
    <property type="molecule type" value="Genomic_DNA"/>
</dbReference>